<gene>
    <name evidence="5" type="ORF">BB31_35170</name>
</gene>
<dbReference type="PANTHER" id="PTHR44688:SF16">
    <property type="entry name" value="DNA-BINDING TRANSCRIPTIONAL ACTIVATOR DEVR_DOSR"/>
    <property type="match status" value="1"/>
</dbReference>
<dbReference type="InterPro" id="IPR016032">
    <property type="entry name" value="Sig_transdc_resp-reg_C-effctor"/>
</dbReference>
<evidence type="ECO:0000313" key="6">
    <source>
        <dbReference type="Proteomes" id="UP000256220"/>
    </source>
</evidence>
<dbReference type="PROSITE" id="PS50043">
    <property type="entry name" value="HTH_LUXR_2"/>
    <property type="match status" value="1"/>
</dbReference>
<sequence length="172" mass="18358">MVRLLANAPGIRRVDSAATSAELITKFRMLPAGTVFLSARVRPDALAETIDTLVKLQAETAVVVFGAPELSAVATEAIRRGAAAFLACEASGTGSFSLPKPRETTEQVPALSKREIEVLRGISLGKTNNEIGSDLHLAEDTVKTHAQRLFRKLAATDRAHAVGQAMRKNLIT</sequence>
<proteinExistence type="predicted"/>
<dbReference type="Proteomes" id="UP000256220">
    <property type="component" value="Unassembled WGS sequence"/>
</dbReference>
<dbReference type="PRINTS" id="PR00038">
    <property type="entry name" value="HTHLUXR"/>
</dbReference>
<evidence type="ECO:0000256" key="2">
    <source>
        <dbReference type="ARBA" id="ARBA00023125"/>
    </source>
</evidence>
<dbReference type="PANTHER" id="PTHR44688">
    <property type="entry name" value="DNA-BINDING TRANSCRIPTIONAL ACTIVATOR DEVR_DOSR"/>
    <property type="match status" value="1"/>
</dbReference>
<evidence type="ECO:0000256" key="1">
    <source>
        <dbReference type="ARBA" id="ARBA00023015"/>
    </source>
</evidence>
<organism evidence="5 6">
    <name type="scientific">Amycolatopsis lurida NRRL 2430</name>
    <dbReference type="NCBI Taxonomy" id="1460371"/>
    <lineage>
        <taxon>Bacteria</taxon>
        <taxon>Bacillati</taxon>
        <taxon>Actinomycetota</taxon>
        <taxon>Actinomycetes</taxon>
        <taxon>Pseudonocardiales</taxon>
        <taxon>Pseudonocardiaceae</taxon>
        <taxon>Amycolatopsis</taxon>
    </lineage>
</organism>
<dbReference type="GO" id="GO:0003677">
    <property type="term" value="F:DNA binding"/>
    <property type="evidence" value="ECO:0007669"/>
    <property type="project" value="UniProtKB-KW"/>
</dbReference>
<dbReference type="SMART" id="SM00421">
    <property type="entry name" value="HTH_LUXR"/>
    <property type="match status" value="1"/>
</dbReference>
<name>A0A2P2FIY5_AMYLU</name>
<dbReference type="Pfam" id="PF00196">
    <property type="entry name" value="GerE"/>
    <property type="match status" value="1"/>
</dbReference>
<keyword evidence="6" id="KW-1185">Reference proteome</keyword>
<dbReference type="AlphaFoldDB" id="A0A2P2FIY5"/>
<dbReference type="InterPro" id="IPR000792">
    <property type="entry name" value="Tscrpt_reg_LuxR_C"/>
</dbReference>
<dbReference type="CDD" id="cd06170">
    <property type="entry name" value="LuxR_C_like"/>
    <property type="match status" value="1"/>
</dbReference>
<dbReference type="SUPFAM" id="SSF46894">
    <property type="entry name" value="C-terminal effector domain of the bipartite response regulators"/>
    <property type="match status" value="1"/>
</dbReference>
<dbReference type="InterPro" id="IPR036388">
    <property type="entry name" value="WH-like_DNA-bd_sf"/>
</dbReference>
<accession>A0A2P2FIY5</accession>
<protein>
    <recommendedName>
        <fullName evidence="4">HTH luxR-type domain-containing protein</fullName>
    </recommendedName>
</protein>
<comment type="caution">
    <text evidence="5">The sequence shown here is derived from an EMBL/GenBank/DDBJ whole genome shotgun (WGS) entry which is preliminary data.</text>
</comment>
<evidence type="ECO:0000313" key="5">
    <source>
        <dbReference type="EMBL" id="KFU76679.1"/>
    </source>
</evidence>
<dbReference type="Gene3D" id="1.10.10.10">
    <property type="entry name" value="Winged helix-like DNA-binding domain superfamily/Winged helix DNA-binding domain"/>
    <property type="match status" value="1"/>
</dbReference>
<keyword evidence="3" id="KW-0804">Transcription</keyword>
<feature type="domain" description="HTH luxR-type" evidence="4">
    <location>
        <begin position="104"/>
        <end position="169"/>
    </location>
</feature>
<dbReference type="GO" id="GO:0006355">
    <property type="term" value="P:regulation of DNA-templated transcription"/>
    <property type="evidence" value="ECO:0007669"/>
    <property type="project" value="InterPro"/>
</dbReference>
<reference evidence="5 6" key="1">
    <citation type="journal article" date="2014" name="Genome Announc.">
        <title>Draft Genome Sequence of Amycolatopsis lurida NRRL 2430, Producer of the Glycopeptide Family Antibiotic Ristocetin.</title>
        <authorList>
            <person name="Kwun M.J."/>
            <person name="Hong H.J."/>
        </authorList>
    </citation>
    <scope>NUCLEOTIDE SEQUENCE [LARGE SCALE GENOMIC DNA]</scope>
    <source>
        <strain evidence="5 6">NRRL 2430</strain>
    </source>
</reference>
<keyword evidence="2" id="KW-0238">DNA-binding</keyword>
<evidence type="ECO:0000259" key="4">
    <source>
        <dbReference type="PROSITE" id="PS50043"/>
    </source>
</evidence>
<keyword evidence="1" id="KW-0805">Transcription regulation</keyword>
<evidence type="ECO:0000256" key="3">
    <source>
        <dbReference type="ARBA" id="ARBA00023163"/>
    </source>
</evidence>
<dbReference type="EMBL" id="JFBM01000041">
    <property type="protein sequence ID" value="KFU76679.1"/>
    <property type="molecule type" value="Genomic_DNA"/>
</dbReference>
<dbReference type="PROSITE" id="PS00622">
    <property type="entry name" value="HTH_LUXR_1"/>
    <property type="match status" value="1"/>
</dbReference>